<reference evidence="1 4" key="1">
    <citation type="journal article" date="2019" name="Sci. Rep.">
        <title>Orb-weaving spider Araneus ventricosus genome elucidates the spidroin gene catalogue.</title>
        <authorList>
            <person name="Kono N."/>
            <person name="Nakamura H."/>
            <person name="Ohtoshi R."/>
            <person name="Moran D.A.P."/>
            <person name="Shinohara A."/>
            <person name="Yoshida Y."/>
            <person name="Fujiwara M."/>
            <person name="Mori M."/>
            <person name="Tomita M."/>
            <person name="Arakawa K."/>
        </authorList>
    </citation>
    <scope>NUCLEOTIDE SEQUENCE [LARGE SCALE GENOMIC DNA]</scope>
</reference>
<sequence length="15" mass="1674">MFTAEACAHTDFRSS</sequence>
<feature type="non-terminal residue" evidence="1">
    <location>
        <position position="15"/>
    </location>
</feature>
<dbReference type="EMBL" id="BGPR01168551">
    <property type="protein sequence ID" value="GBM22439.1"/>
    <property type="molecule type" value="Genomic_DNA"/>
</dbReference>
<name>A0A4Y2E2A8_ARAVE</name>
<evidence type="ECO:0000313" key="1">
    <source>
        <dbReference type="EMBL" id="GBM22439.1"/>
    </source>
</evidence>
<evidence type="ECO:0000313" key="4">
    <source>
        <dbReference type="Proteomes" id="UP000499080"/>
    </source>
</evidence>
<proteinExistence type="predicted"/>
<evidence type="ECO:0000313" key="3">
    <source>
        <dbReference type="EMBL" id="GBM22539.1"/>
    </source>
</evidence>
<organism evidence="1 4">
    <name type="scientific">Araneus ventricosus</name>
    <name type="common">Orbweaver spider</name>
    <name type="synonym">Epeira ventricosa</name>
    <dbReference type="NCBI Taxonomy" id="182803"/>
    <lineage>
        <taxon>Eukaryota</taxon>
        <taxon>Metazoa</taxon>
        <taxon>Ecdysozoa</taxon>
        <taxon>Arthropoda</taxon>
        <taxon>Chelicerata</taxon>
        <taxon>Arachnida</taxon>
        <taxon>Araneae</taxon>
        <taxon>Araneomorphae</taxon>
        <taxon>Entelegynae</taxon>
        <taxon>Araneoidea</taxon>
        <taxon>Araneidae</taxon>
        <taxon>Araneus</taxon>
    </lineage>
</organism>
<comment type="caution">
    <text evidence="1">The sequence shown here is derived from an EMBL/GenBank/DDBJ whole genome shotgun (WGS) entry which is preliminary data.</text>
</comment>
<dbReference type="EMBL" id="BGPR01168577">
    <property type="protein sequence ID" value="GBM22539.1"/>
    <property type="molecule type" value="Genomic_DNA"/>
</dbReference>
<protein>
    <submittedName>
        <fullName evidence="1">Uncharacterized protein</fullName>
    </submittedName>
</protein>
<dbReference type="EMBL" id="BGPR01168560">
    <property type="protein sequence ID" value="GBM22476.1"/>
    <property type="molecule type" value="Genomic_DNA"/>
</dbReference>
<evidence type="ECO:0000313" key="2">
    <source>
        <dbReference type="EMBL" id="GBM22476.1"/>
    </source>
</evidence>
<gene>
    <name evidence="2" type="ORF">AVEN_145206_1</name>
    <name evidence="3" type="ORF">AVEN_222437_1</name>
    <name evidence="1" type="ORF">AVEN_74498_1</name>
</gene>
<dbReference type="Proteomes" id="UP000499080">
    <property type="component" value="Unassembled WGS sequence"/>
</dbReference>
<accession>A0A4Y2E2A8</accession>
<keyword evidence="4" id="KW-1185">Reference proteome</keyword>